<dbReference type="EMBL" id="KZ293443">
    <property type="protein sequence ID" value="PBK65942.1"/>
    <property type="molecule type" value="Genomic_DNA"/>
</dbReference>
<organism evidence="2 3">
    <name type="scientific">Armillaria solidipes</name>
    <dbReference type="NCBI Taxonomy" id="1076256"/>
    <lineage>
        <taxon>Eukaryota</taxon>
        <taxon>Fungi</taxon>
        <taxon>Dikarya</taxon>
        <taxon>Basidiomycota</taxon>
        <taxon>Agaricomycotina</taxon>
        <taxon>Agaricomycetes</taxon>
        <taxon>Agaricomycetidae</taxon>
        <taxon>Agaricales</taxon>
        <taxon>Marasmiineae</taxon>
        <taxon>Physalacriaceae</taxon>
        <taxon>Armillaria</taxon>
    </lineage>
</organism>
<dbReference type="Proteomes" id="UP000218334">
    <property type="component" value="Unassembled WGS sequence"/>
</dbReference>
<name>A0A2H3BFX4_9AGAR</name>
<protein>
    <recommendedName>
        <fullName evidence="1">NADP-dependent oxidoreductase domain-containing protein</fullName>
    </recommendedName>
</protein>
<gene>
    <name evidence="2" type="ORF">ARMSODRAFT_1049312</name>
</gene>
<feature type="non-terminal residue" evidence="2">
    <location>
        <position position="62"/>
    </location>
</feature>
<dbReference type="STRING" id="1076256.A0A2H3BFX4"/>
<keyword evidence="3" id="KW-1185">Reference proteome</keyword>
<dbReference type="InterPro" id="IPR023210">
    <property type="entry name" value="NADP_OxRdtase_dom"/>
</dbReference>
<reference evidence="3" key="1">
    <citation type="journal article" date="2017" name="Nat. Ecol. Evol.">
        <title>Genome expansion and lineage-specific genetic innovations in the forest pathogenic fungi Armillaria.</title>
        <authorList>
            <person name="Sipos G."/>
            <person name="Prasanna A.N."/>
            <person name="Walter M.C."/>
            <person name="O'Connor E."/>
            <person name="Balint B."/>
            <person name="Krizsan K."/>
            <person name="Kiss B."/>
            <person name="Hess J."/>
            <person name="Varga T."/>
            <person name="Slot J."/>
            <person name="Riley R."/>
            <person name="Boka B."/>
            <person name="Rigling D."/>
            <person name="Barry K."/>
            <person name="Lee J."/>
            <person name="Mihaltcheva S."/>
            <person name="LaButti K."/>
            <person name="Lipzen A."/>
            <person name="Waldron R."/>
            <person name="Moloney N.M."/>
            <person name="Sperisen C."/>
            <person name="Kredics L."/>
            <person name="Vagvoelgyi C."/>
            <person name="Patrignani A."/>
            <person name="Fitzpatrick D."/>
            <person name="Nagy I."/>
            <person name="Doyle S."/>
            <person name="Anderson J.B."/>
            <person name="Grigoriev I.V."/>
            <person name="Gueldener U."/>
            <person name="Muensterkoetter M."/>
            <person name="Nagy L.G."/>
        </authorList>
    </citation>
    <scope>NUCLEOTIDE SEQUENCE [LARGE SCALE GENOMIC DNA]</scope>
    <source>
        <strain evidence="3">28-4</strain>
    </source>
</reference>
<dbReference type="Pfam" id="PF00248">
    <property type="entry name" value="Aldo_ket_red"/>
    <property type="match status" value="1"/>
</dbReference>
<evidence type="ECO:0000313" key="2">
    <source>
        <dbReference type="EMBL" id="PBK65942.1"/>
    </source>
</evidence>
<accession>A0A2H3BFX4</accession>
<evidence type="ECO:0000313" key="3">
    <source>
        <dbReference type="Proteomes" id="UP000218334"/>
    </source>
</evidence>
<dbReference type="Gene3D" id="3.20.20.100">
    <property type="entry name" value="NADP-dependent oxidoreductase domain"/>
    <property type="match status" value="1"/>
</dbReference>
<dbReference type="InterPro" id="IPR036812">
    <property type="entry name" value="NAD(P)_OxRdtase_dom_sf"/>
</dbReference>
<sequence length="62" mass="7087">IFLMVIVYVTEKTPYVFPIIGGRKAEHLEANIEALDITFTDESIASFGKYTPIRSWIPQQID</sequence>
<feature type="domain" description="NADP-dependent oxidoreductase" evidence="1">
    <location>
        <begin position="4"/>
        <end position="47"/>
    </location>
</feature>
<dbReference type="AlphaFoldDB" id="A0A2H3BFX4"/>
<dbReference type="SUPFAM" id="SSF51430">
    <property type="entry name" value="NAD(P)-linked oxidoreductase"/>
    <property type="match status" value="1"/>
</dbReference>
<proteinExistence type="predicted"/>
<feature type="non-terminal residue" evidence="2">
    <location>
        <position position="1"/>
    </location>
</feature>
<evidence type="ECO:0000259" key="1">
    <source>
        <dbReference type="Pfam" id="PF00248"/>
    </source>
</evidence>